<gene>
    <name evidence="1" type="ORF">PHMEG_0008128</name>
</gene>
<organism evidence="1 2">
    <name type="scientific">Phytophthora megakarya</name>
    <dbReference type="NCBI Taxonomy" id="4795"/>
    <lineage>
        <taxon>Eukaryota</taxon>
        <taxon>Sar</taxon>
        <taxon>Stramenopiles</taxon>
        <taxon>Oomycota</taxon>
        <taxon>Peronosporomycetes</taxon>
        <taxon>Peronosporales</taxon>
        <taxon>Peronosporaceae</taxon>
        <taxon>Phytophthora</taxon>
    </lineage>
</organism>
<proteinExistence type="predicted"/>
<comment type="caution">
    <text evidence="1">The sequence shown here is derived from an EMBL/GenBank/DDBJ whole genome shotgun (WGS) entry which is preliminary data.</text>
</comment>
<dbReference type="Proteomes" id="UP000198211">
    <property type="component" value="Unassembled WGS sequence"/>
</dbReference>
<evidence type="ECO:0000313" key="2">
    <source>
        <dbReference type="Proteomes" id="UP000198211"/>
    </source>
</evidence>
<keyword evidence="2" id="KW-1185">Reference proteome</keyword>
<evidence type="ECO:0000313" key="1">
    <source>
        <dbReference type="EMBL" id="OWZ17880.1"/>
    </source>
</evidence>
<name>A0A225WM00_9STRA</name>
<dbReference type="AlphaFoldDB" id="A0A225WM00"/>
<reference evidence="2" key="1">
    <citation type="submission" date="2017-03" db="EMBL/GenBank/DDBJ databases">
        <title>Phytopthora megakarya and P. palmivora, two closely related causual agents of cacao black pod achieved similar genome size and gene model numbers by different mechanisms.</title>
        <authorList>
            <person name="Ali S."/>
            <person name="Shao J."/>
            <person name="Larry D.J."/>
            <person name="Kronmiller B."/>
            <person name="Shen D."/>
            <person name="Strem M.D."/>
            <person name="Melnick R.L."/>
            <person name="Guiltinan M.J."/>
            <person name="Tyler B.M."/>
            <person name="Meinhardt L.W."/>
            <person name="Bailey B.A."/>
        </authorList>
    </citation>
    <scope>NUCLEOTIDE SEQUENCE [LARGE SCALE GENOMIC DNA]</scope>
    <source>
        <strain evidence="2">zdho120</strain>
    </source>
</reference>
<dbReference type="EMBL" id="NBNE01000678">
    <property type="protein sequence ID" value="OWZ17880.1"/>
    <property type="molecule type" value="Genomic_DNA"/>
</dbReference>
<sequence length="71" mass="8332">MNSWTKAECKQLADAMGIQGNGDLLWRYNFVEGKPRFLFSSEHFDGIVKCLQKVIRHKLEDLEKMIARFNQ</sequence>
<accession>A0A225WM00</accession>
<protein>
    <submittedName>
        <fullName evidence="1">Uncharacterized protein</fullName>
    </submittedName>
</protein>